<reference evidence="1" key="1">
    <citation type="submission" date="2023-04" db="EMBL/GenBank/DDBJ databases">
        <title>Ambrosiozyma monospora NBRC 10751.</title>
        <authorList>
            <person name="Ichikawa N."/>
            <person name="Sato H."/>
            <person name="Tonouchi N."/>
        </authorList>
    </citation>
    <scope>NUCLEOTIDE SEQUENCE</scope>
    <source>
        <strain evidence="1">NBRC 10751</strain>
    </source>
</reference>
<evidence type="ECO:0000313" key="2">
    <source>
        <dbReference type="Proteomes" id="UP001165064"/>
    </source>
</evidence>
<gene>
    <name evidence="1" type="ORF">Amon02_001020500</name>
</gene>
<evidence type="ECO:0000313" key="1">
    <source>
        <dbReference type="EMBL" id="GME97295.1"/>
    </source>
</evidence>
<protein>
    <submittedName>
        <fullName evidence="1">Unnamed protein product</fullName>
    </submittedName>
</protein>
<sequence length="268" mass="29329">MSADASVALGRTAEFLSQGEIGTDESSDIIYQESKFAVKVDDASFQWPEFDLEDTNEDNKKKTNKKTSNLFQKLKGRKNNENSDPFADVTSGASTKDKSLESEAHSTEVDSKMKEKFTGLQNINLEIKPNEFIVITGSIGSGKSSLLAAIDGTMTKTEGDVIVNGSLLSCGYPWVQNASVRENITFGLPYDKKKYDTVVSCCCLNDDFKQLPGSDMTQVGERGITLSGGQKARINLARAVYAGKDIILMDDVLSAVDAKVVAFDWFRR</sequence>
<dbReference type="Proteomes" id="UP001165064">
    <property type="component" value="Unassembled WGS sequence"/>
</dbReference>
<keyword evidence="2" id="KW-1185">Reference proteome</keyword>
<accession>A0ACB5TZY3</accession>
<name>A0ACB5TZY3_AMBMO</name>
<organism evidence="1 2">
    <name type="scientific">Ambrosiozyma monospora</name>
    <name type="common">Yeast</name>
    <name type="synonym">Endomycopsis monosporus</name>
    <dbReference type="NCBI Taxonomy" id="43982"/>
    <lineage>
        <taxon>Eukaryota</taxon>
        <taxon>Fungi</taxon>
        <taxon>Dikarya</taxon>
        <taxon>Ascomycota</taxon>
        <taxon>Saccharomycotina</taxon>
        <taxon>Pichiomycetes</taxon>
        <taxon>Pichiales</taxon>
        <taxon>Pichiaceae</taxon>
        <taxon>Ambrosiozyma</taxon>
    </lineage>
</organism>
<proteinExistence type="predicted"/>
<comment type="caution">
    <text evidence="1">The sequence shown here is derived from an EMBL/GenBank/DDBJ whole genome shotgun (WGS) entry which is preliminary data.</text>
</comment>
<dbReference type="EMBL" id="BSXS01010059">
    <property type="protein sequence ID" value="GME97295.1"/>
    <property type="molecule type" value="Genomic_DNA"/>
</dbReference>